<dbReference type="RefSeq" id="XP_002736916.1">
    <property type="nucleotide sequence ID" value="XM_002736870.1"/>
</dbReference>
<reference evidence="9" key="1">
    <citation type="submission" date="2025-08" db="UniProtKB">
        <authorList>
            <consortium name="RefSeq"/>
        </authorList>
    </citation>
    <scope>IDENTIFICATION</scope>
    <source>
        <tissue evidence="9">Testes</tissue>
    </source>
</reference>
<keyword evidence="5" id="KW-0594">Phospholipid biosynthesis</keyword>
<dbReference type="SUPFAM" id="SSF69593">
    <property type="entry name" value="Glycerol-3-phosphate (1)-acyltransferase"/>
    <property type="match status" value="1"/>
</dbReference>
<dbReference type="PANTHER" id="PTHR10434">
    <property type="entry name" value="1-ACYL-SN-GLYCEROL-3-PHOSPHATE ACYLTRANSFERASE"/>
    <property type="match status" value="1"/>
</dbReference>
<dbReference type="CDD" id="cd07989">
    <property type="entry name" value="LPLAT_AGPAT-like"/>
    <property type="match status" value="1"/>
</dbReference>
<keyword evidence="5" id="KW-0444">Lipid biosynthesis</keyword>
<comment type="domain">
    <text evidence="5">The HXXXXD motif is essential for acyltransferase activity and may constitute the binding site for the phosphate moiety of the glycerol-3-phosphate.</text>
</comment>
<proteinExistence type="inferred from homology"/>
<evidence type="ECO:0000256" key="4">
    <source>
        <dbReference type="ARBA" id="ARBA00023315"/>
    </source>
</evidence>
<keyword evidence="5" id="KW-0443">Lipid metabolism</keyword>
<dbReference type="NCBIfam" id="TIGR00530">
    <property type="entry name" value="AGP_acyltrn"/>
    <property type="match status" value="1"/>
</dbReference>
<comment type="pathway">
    <text evidence="1">Phospholipid metabolism; CDP-diacylglycerol biosynthesis; CDP-diacylglycerol from sn-glycerol 3-phosphate: step 2/3.</text>
</comment>
<gene>
    <name evidence="9" type="primary">LOC100373819</name>
</gene>
<dbReference type="GeneID" id="100373819"/>
<dbReference type="InterPro" id="IPR002123">
    <property type="entry name" value="Plipid/glycerol_acylTrfase"/>
</dbReference>
<sequence length="289" mass="32994">MAATVVITLFYVLPVLLCVLMPVIVVYWRTLRFYVKYFLYNSCYMVIGCLSIPFCLLKPGDVDNGRWAALFTRESVKHLFGIKIHVRHIERLQSETPYIIICNHQSNMDNMAMMEILPPRCTAIMKKSTKFAGTVGLLCILCGVIFVDRSNRSQAKQALEQTMKIIKKKNAKVWIFPEGTRKDNTECSDPMLPFKKGAFNLAVHAQVPIVPVVCSSQSKFFSYKEKKFTQGKFTVTVMPHVDTFGLTLEDVPTLAEKTRQSMIDVYKTHPEIRTLLIEMITGHNNNVAW</sequence>
<keyword evidence="6" id="KW-0472">Membrane</keyword>
<organism evidence="8 9">
    <name type="scientific">Saccoglossus kowalevskii</name>
    <name type="common">Acorn worm</name>
    <dbReference type="NCBI Taxonomy" id="10224"/>
    <lineage>
        <taxon>Eukaryota</taxon>
        <taxon>Metazoa</taxon>
        <taxon>Hemichordata</taxon>
        <taxon>Enteropneusta</taxon>
        <taxon>Harrimaniidae</taxon>
        <taxon>Saccoglossus</taxon>
    </lineage>
</organism>
<dbReference type="Pfam" id="PF01553">
    <property type="entry name" value="Acyltransferase"/>
    <property type="match status" value="1"/>
</dbReference>
<evidence type="ECO:0000313" key="9">
    <source>
        <dbReference type="RefSeq" id="XP_002736916.1"/>
    </source>
</evidence>
<evidence type="ECO:0000256" key="2">
    <source>
        <dbReference type="ARBA" id="ARBA00008655"/>
    </source>
</evidence>
<evidence type="ECO:0000256" key="3">
    <source>
        <dbReference type="ARBA" id="ARBA00022679"/>
    </source>
</evidence>
<evidence type="ECO:0000256" key="6">
    <source>
        <dbReference type="SAM" id="Phobius"/>
    </source>
</evidence>
<dbReference type="Proteomes" id="UP000694865">
    <property type="component" value="Unplaced"/>
</dbReference>
<keyword evidence="8" id="KW-1185">Reference proteome</keyword>
<dbReference type="EC" id="2.3.1.51" evidence="5"/>
<feature type="domain" description="Phospholipid/glycerol acyltransferase" evidence="7">
    <location>
        <begin position="98"/>
        <end position="217"/>
    </location>
</feature>
<evidence type="ECO:0000259" key="7">
    <source>
        <dbReference type="SMART" id="SM00563"/>
    </source>
</evidence>
<keyword evidence="3 5" id="KW-0808">Transferase</keyword>
<feature type="transmembrane region" description="Helical" evidence="6">
    <location>
        <begin position="37"/>
        <end position="57"/>
    </location>
</feature>
<name>A0ABM0GTC1_SACKO</name>
<feature type="transmembrane region" description="Helical" evidence="6">
    <location>
        <begin position="6"/>
        <end position="28"/>
    </location>
</feature>
<keyword evidence="5" id="KW-1208">Phospholipid metabolism</keyword>
<keyword evidence="4 5" id="KW-0012">Acyltransferase</keyword>
<dbReference type="PANTHER" id="PTHR10434:SF11">
    <property type="entry name" value="1-ACYL-SN-GLYCEROL-3-PHOSPHATE ACYLTRANSFERASE"/>
    <property type="match status" value="1"/>
</dbReference>
<dbReference type="InterPro" id="IPR004552">
    <property type="entry name" value="AGP_acyltrans"/>
</dbReference>
<evidence type="ECO:0000256" key="5">
    <source>
        <dbReference type="RuleBase" id="RU361267"/>
    </source>
</evidence>
<keyword evidence="6" id="KW-1133">Transmembrane helix</keyword>
<feature type="transmembrane region" description="Helical" evidence="6">
    <location>
        <begin position="131"/>
        <end position="147"/>
    </location>
</feature>
<keyword evidence="6" id="KW-0812">Transmembrane</keyword>
<evidence type="ECO:0000313" key="8">
    <source>
        <dbReference type="Proteomes" id="UP000694865"/>
    </source>
</evidence>
<comment type="similarity">
    <text evidence="2 5">Belongs to the 1-acyl-sn-glycerol-3-phosphate acyltransferase family.</text>
</comment>
<comment type="catalytic activity">
    <reaction evidence="5">
        <text>a 1-acyl-sn-glycero-3-phosphate + an acyl-CoA = a 1,2-diacyl-sn-glycero-3-phosphate + CoA</text>
        <dbReference type="Rhea" id="RHEA:19709"/>
        <dbReference type="ChEBI" id="CHEBI:57287"/>
        <dbReference type="ChEBI" id="CHEBI:57970"/>
        <dbReference type="ChEBI" id="CHEBI:58342"/>
        <dbReference type="ChEBI" id="CHEBI:58608"/>
        <dbReference type="EC" id="2.3.1.51"/>
    </reaction>
</comment>
<protein>
    <recommendedName>
        <fullName evidence="5">1-acyl-sn-glycerol-3-phosphate acyltransferase</fullName>
        <ecNumber evidence="5">2.3.1.51</ecNumber>
    </recommendedName>
</protein>
<evidence type="ECO:0000256" key="1">
    <source>
        <dbReference type="ARBA" id="ARBA00004728"/>
    </source>
</evidence>
<dbReference type="SMART" id="SM00563">
    <property type="entry name" value="PlsC"/>
    <property type="match status" value="1"/>
</dbReference>
<accession>A0ABM0GTC1</accession>